<proteinExistence type="inferred from homology"/>
<dbReference type="GO" id="GO:0006508">
    <property type="term" value="P:proteolysis"/>
    <property type="evidence" value="ECO:0007669"/>
    <property type="project" value="UniProtKB-KW"/>
</dbReference>
<protein>
    <recommendedName>
        <fullName evidence="9">Lipoprotein signal peptidase</fullName>
        <ecNumber evidence="9">3.4.23.36</ecNumber>
    </recommendedName>
    <alternativeName>
        <fullName evidence="9">Prolipoprotein signal peptidase</fullName>
    </alternativeName>
    <alternativeName>
        <fullName evidence="9">Signal peptidase II</fullName>
        <shortName evidence="9">SPase II</shortName>
    </alternativeName>
</protein>
<feature type="transmembrane region" description="Helical" evidence="9">
    <location>
        <begin position="74"/>
        <end position="91"/>
    </location>
</feature>
<keyword evidence="4 9" id="KW-0812">Transmembrane</keyword>
<organism evidence="12 13">
    <name type="scientific">Hwanghaeella grinnelliae</name>
    <dbReference type="NCBI Taxonomy" id="2500179"/>
    <lineage>
        <taxon>Bacteria</taxon>
        <taxon>Pseudomonadati</taxon>
        <taxon>Pseudomonadota</taxon>
        <taxon>Alphaproteobacteria</taxon>
        <taxon>Rhodospirillales</taxon>
        <taxon>Rhodospirillaceae</taxon>
        <taxon>Hwanghaeella</taxon>
    </lineage>
</organism>
<comment type="subcellular location">
    <subcellularLocation>
        <location evidence="9">Cell membrane</location>
        <topology evidence="9">Multi-pass membrane protein</topology>
    </subcellularLocation>
</comment>
<comment type="catalytic activity">
    <reaction evidence="9 10">
        <text>Release of signal peptides from bacterial membrane prolipoproteins. Hydrolyzes -Xaa-Yaa-Zaa-|-(S,diacylglyceryl)Cys-, in which Xaa is hydrophobic (preferably Leu), and Yaa (Ala or Ser) and Zaa (Gly or Ala) have small, neutral side chains.</text>
        <dbReference type="EC" id="3.4.23.36"/>
    </reaction>
</comment>
<evidence type="ECO:0000313" key="12">
    <source>
        <dbReference type="EMBL" id="RVU39697.1"/>
    </source>
</evidence>
<dbReference type="NCBIfam" id="TIGR00077">
    <property type="entry name" value="lspA"/>
    <property type="match status" value="1"/>
</dbReference>
<keyword evidence="7 9" id="KW-1133">Transmembrane helix</keyword>
<reference evidence="13" key="1">
    <citation type="submission" date="2019-01" db="EMBL/GenBank/DDBJ databases">
        <title>Gri0909 isolated from a small marine red alga.</title>
        <authorList>
            <person name="Kim J."/>
            <person name="Jeong S.E."/>
            <person name="Jeon C.O."/>
        </authorList>
    </citation>
    <scope>NUCLEOTIDE SEQUENCE [LARGE SCALE GENOMIC DNA]</scope>
    <source>
        <strain evidence="13">Gri0909</strain>
    </source>
</reference>
<keyword evidence="8 9" id="KW-0472">Membrane</keyword>
<evidence type="ECO:0000256" key="3">
    <source>
        <dbReference type="ARBA" id="ARBA00022670"/>
    </source>
</evidence>
<evidence type="ECO:0000256" key="8">
    <source>
        <dbReference type="ARBA" id="ARBA00023136"/>
    </source>
</evidence>
<comment type="similarity">
    <text evidence="1 9 11">Belongs to the peptidase A8 family.</text>
</comment>
<dbReference type="GO" id="GO:0005886">
    <property type="term" value="C:plasma membrane"/>
    <property type="evidence" value="ECO:0007669"/>
    <property type="project" value="UniProtKB-SubCell"/>
</dbReference>
<evidence type="ECO:0000256" key="11">
    <source>
        <dbReference type="RuleBase" id="RU004181"/>
    </source>
</evidence>
<dbReference type="EC" id="3.4.23.36" evidence="9"/>
<feature type="active site" evidence="9">
    <location>
        <position position="125"/>
    </location>
</feature>
<evidence type="ECO:0000256" key="7">
    <source>
        <dbReference type="ARBA" id="ARBA00022989"/>
    </source>
</evidence>
<dbReference type="InterPro" id="IPR001872">
    <property type="entry name" value="Peptidase_A8"/>
</dbReference>
<evidence type="ECO:0000256" key="4">
    <source>
        <dbReference type="ARBA" id="ARBA00022692"/>
    </source>
</evidence>
<dbReference type="PANTHER" id="PTHR33695">
    <property type="entry name" value="LIPOPROTEIN SIGNAL PEPTIDASE"/>
    <property type="match status" value="1"/>
</dbReference>
<evidence type="ECO:0000256" key="2">
    <source>
        <dbReference type="ARBA" id="ARBA00022475"/>
    </source>
</evidence>
<name>A0A3S2VST0_9PROT</name>
<dbReference type="GO" id="GO:0004190">
    <property type="term" value="F:aspartic-type endopeptidase activity"/>
    <property type="evidence" value="ECO:0007669"/>
    <property type="project" value="UniProtKB-UniRule"/>
</dbReference>
<evidence type="ECO:0000256" key="1">
    <source>
        <dbReference type="ARBA" id="ARBA00006139"/>
    </source>
</evidence>
<comment type="caution">
    <text evidence="12">The sequence shown here is derived from an EMBL/GenBank/DDBJ whole genome shotgun (WGS) entry which is preliminary data.</text>
</comment>
<feature type="transmembrane region" description="Helical" evidence="9">
    <location>
        <begin position="98"/>
        <end position="115"/>
    </location>
</feature>
<dbReference type="Proteomes" id="UP000287447">
    <property type="component" value="Unassembled WGS sequence"/>
</dbReference>
<gene>
    <name evidence="9 12" type="primary">lspA</name>
    <name evidence="12" type="ORF">EOI86_01495</name>
</gene>
<evidence type="ECO:0000256" key="9">
    <source>
        <dbReference type="HAMAP-Rule" id="MF_00161"/>
    </source>
</evidence>
<comment type="pathway">
    <text evidence="9">Protein modification; lipoprotein biosynthesis (signal peptide cleavage).</text>
</comment>
<dbReference type="Pfam" id="PF01252">
    <property type="entry name" value="Peptidase_A8"/>
    <property type="match status" value="1"/>
</dbReference>
<evidence type="ECO:0000256" key="10">
    <source>
        <dbReference type="RuleBase" id="RU000594"/>
    </source>
</evidence>
<sequence>MPETAAGSRSLVGLGLVICGVTIILDQISKWVFLDIVQSANGTIEVTGFFNLVMVWNRGVSFGMFSDHAELGRWGLSGLALAITIGLFFWLRKVGHWMLAMALGLVMGGAVGNVIDRVRFGAVFDFLDLHAAGYHWPAFNVADSAIVVGVGLILLDGLLNNTDKAA</sequence>
<dbReference type="HAMAP" id="MF_00161">
    <property type="entry name" value="LspA"/>
    <property type="match status" value="1"/>
</dbReference>
<keyword evidence="3 9" id="KW-0645">Protease</keyword>
<dbReference type="PANTHER" id="PTHR33695:SF1">
    <property type="entry name" value="LIPOPROTEIN SIGNAL PEPTIDASE"/>
    <property type="match status" value="1"/>
</dbReference>
<evidence type="ECO:0000313" key="13">
    <source>
        <dbReference type="Proteomes" id="UP000287447"/>
    </source>
</evidence>
<keyword evidence="2 9" id="KW-1003">Cell membrane</keyword>
<dbReference type="PROSITE" id="PS00855">
    <property type="entry name" value="SPASE_II"/>
    <property type="match status" value="1"/>
</dbReference>
<feature type="transmembrane region" description="Helical" evidence="9">
    <location>
        <begin position="135"/>
        <end position="155"/>
    </location>
</feature>
<accession>A0A3S2VST0</accession>
<keyword evidence="6 9" id="KW-0378">Hydrolase</keyword>
<evidence type="ECO:0000256" key="5">
    <source>
        <dbReference type="ARBA" id="ARBA00022750"/>
    </source>
</evidence>
<feature type="transmembrane region" description="Helical" evidence="9">
    <location>
        <begin position="6"/>
        <end position="25"/>
    </location>
</feature>
<dbReference type="EMBL" id="SADE01000001">
    <property type="protein sequence ID" value="RVU39697.1"/>
    <property type="molecule type" value="Genomic_DNA"/>
</dbReference>
<evidence type="ECO:0000256" key="6">
    <source>
        <dbReference type="ARBA" id="ARBA00022801"/>
    </source>
</evidence>
<comment type="function">
    <text evidence="9 10">This protein specifically catalyzes the removal of signal peptides from prolipoproteins.</text>
</comment>
<dbReference type="PRINTS" id="PR00781">
    <property type="entry name" value="LIPOSIGPTASE"/>
</dbReference>
<keyword evidence="5 9" id="KW-0064">Aspartyl protease</keyword>
<keyword evidence="13" id="KW-1185">Reference proteome</keyword>
<dbReference type="OrthoDB" id="9810259at2"/>
<dbReference type="UniPathway" id="UPA00665"/>
<dbReference type="AlphaFoldDB" id="A0A3S2VST0"/>
<feature type="active site" evidence="9">
    <location>
        <position position="143"/>
    </location>
</feature>